<organism evidence="2 3">
    <name type="scientific">Vandammella animalimorsus</name>
    <dbReference type="NCBI Taxonomy" id="2029117"/>
    <lineage>
        <taxon>Bacteria</taxon>
        <taxon>Pseudomonadati</taxon>
        <taxon>Pseudomonadota</taxon>
        <taxon>Betaproteobacteria</taxon>
        <taxon>Burkholderiales</taxon>
        <taxon>Comamonadaceae</taxon>
        <taxon>Vandammella</taxon>
    </lineage>
</organism>
<evidence type="ECO:0008006" key="4">
    <source>
        <dbReference type="Google" id="ProtNLM"/>
    </source>
</evidence>
<accession>A0A2A2A9U3</accession>
<protein>
    <recommendedName>
        <fullName evidence="4">DUF72 domain-containing protein</fullName>
    </recommendedName>
</protein>
<dbReference type="AlphaFoldDB" id="A0A2A2A9U3"/>
<evidence type="ECO:0000313" key="2">
    <source>
        <dbReference type="EMBL" id="PAT34349.1"/>
    </source>
</evidence>
<dbReference type="Gene3D" id="3.20.20.410">
    <property type="entry name" value="Protein of unknown function UPF0759"/>
    <property type="match status" value="1"/>
</dbReference>
<dbReference type="EMBL" id="NSJF01000004">
    <property type="protein sequence ID" value="PAT34349.1"/>
    <property type="molecule type" value="Genomic_DNA"/>
</dbReference>
<name>A0A2A2A9U3_9BURK</name>
<evidence type="ECO:0000313" key="3">
    <source>
        <dbReference type="Proteomes" id="UP000217999"/>
    </source>
</evidence>
<feature type="region of interest" description="Disordered" evidence="1">
    <location>
        <begin position="1"/>
        <end position="64"/>
    </location>
</feature>
<dbReference type="RefSeq" id="WP_095550023.1">
    <property type="nucleotide sequence ID" value="NZ_NSJF01000004.1"/>
</dbReference>
<dbReference type="InterPro" id="IPR036520">
    <property type="entry name" value="UPF0759_sf"/>
</dbReference>
<dbReference type="Pfam" id="PF01904">
    <property type="entry name" value="DUF72"/>
    <property type="match status" value="1"/>
</dbReference>
<dbReference type="PANTHER" id="PTHR30348:SF4">
    <property type="entry name" value="DUF72 DOMAIN-CONTAINING PROTEIN"/>
    <property type="match status" value="1"/>
</dbReference>
<dbReference type="InterPro" id="IPR002763">
    <property type="entry name" value="DUF72"/>
</dbReference>
<reference evidence="2 3" key="1">
    <citation type="submission" date="2017-08" db="EMBL/GenBank/DDBJ databases">
        <title>WGS of Clinical strains of the CDC Group NO-1 linked to zoonotic infections in humans.</title>
        <authorList>
            <person name="Bernier A.-M."/>
            <person name="Bernard K."/>
        </authorList>
    </citation>
    <scope>NUCLEOTIDE SEQUENCE [LARGE SCALE GENOMIC DNA]</scope>
    <source>
        <strain evidence="2 3">NML03-0146</strain>
    </source>
</reference>
<dbReference type="Proteomes" id="UP000217999">
    <property type="component" value="Unassembled WGS sequence"/>
</dbReference>
<comment type="caution">
    <text evidence="2">The sequence shown here is derived from an EMBL/GenBank/DDBJ whole genome shotgun (WGS) entry which is preliminary data.</text>
</comment>
<sequence length="397" mass="42747">MPASPPPQQTALFDALPLPAEPAAQDAQQARQASDQAGPLAEDEHTHTHTHTHTQRKAVPARGTLLGRSRTAAVRAAPADARIQALAAALPPRLRMGTSSWHFPGWAGLVWEGDYAESQLSRQGLIAYAAHPLLRSVSLDRAFYRPLSAQQYAHYAAQVPHDFRFVVKAPSLVCDALVRAEDGRGRAPNPLFLSPELALREFIQPALQGLGHKVGALVFQISPLPRAQLAELPALIERIGALLAAMPPLAPAAPDGVLALEVRDAAFLAPGHAPQLAQALRTARQARGNPITYCLGLHAKMPPIEEQLPLLRALWPGPLVCRWNLHRRHGAYGYESAKAEYAPFNRLQDPDPETRAHLARVINGTCGAGQNAYVTINNKAEGSAPLSVLELAAQLLV</sequence>
<evidence type="ECO:0000256" key="1">
    <source>
        <dbReference type="SAM" id="MobiDB-lite"/>
    </source>
</evidence>
<proteinExistence type="predicted"/>
<dbReference type="PANTHER" id="PTHR30348">
    <property type="entry name" value="UNCHARACTERIZED PROTEIN YECE"/>
    <property type="match status" value="1"/>
</dbReference>
<gene>
    <name evidence="2" type="ORF">CK620_09005</name>
</gene>
<feature type="compositionally biased region" description="Low complexity" evidence="1">
    <location>
        <begin position="11"/>
        <end position="37"/>
    </location>
</feature>
<dbReference type="SUPFAM" id="SSF117396">
    <property type="entry name" value="TM1631-like"/>
    <property type="match status" value="1"/>
</dbReference>